<feature type="region of interest" description="Disordered" evidence="1">
    <location>
        <begin position="61"/>
        <end position="86"/>
    </location>
</feature>
<dbReference type="InterPro" id="IPR005546">
    <property type="entry name" value="Autotransporte_beta"/>
</dbReference>
<dbReference type="EMBL" id="FOYO01000001">
    <property type="protein sequence ID" value="SFR52444.1"/>
    <property type="molecule type" value="Genomic_DNA"/>
</dbReference>
<keyword evidence="2" id="KW-0732">Signal</keyword>
<gene>
    <name evidence="4" type="ORF">SAMN04488002_2856</name>
</gene>
<protein>
    <submittedName>
        <fullName evidence="4">Autotransporter beta-domain-containing protein</fullName>
    </submittedName>
</protein>
<feature type="compositionally biased region" description="Polar residues" evidence="1">
    <location>
        <begin position="63"/>
        <end position="79"/>
    </location>
</feature>
<organism evidence="4 5">
    <name type="scientific">Litoreibacter janthinus</name>
    <dbReference type="NCBI Taxonomy" id="670154"/>
    <lineage>
        <taxon>Bacteria</taxon>
        <taxon>Pseudomonadati</taxon>
        <taxon>Pseudomonadota</taxon>
        <taxon>Alphaproteobacteria</taxon>
        <taxon>Rhodobacterales</taxon>
        <taxon>Roseobacteraceae</taxon>
        <taxon>Litoreibacter</taxon>
    </lineage>
</organism>
<dbReference type="Proteomes" id="UP000199658">
    <property type="component" value="Unassembled WGS sequence"/>
</dbReference>
<feature type="signal peptide" evidence="2">
    <location>
        <begin position="1"/>
        <end position="29"/>
    </location>
</feature>
<accession>A0A1I6HDI9</accession>
<keyword evidence="5" id="KW-1185">Reference proteome</keyword>
<dbReference type="SUPFAM" id="SSF103515">
    <property type="entry name" value="Autotransporter"/>
    <property type="match status" value="1"/>
</dbReference>
<dbReference type="OrthoDB" id="7803755at2"/>
<reference evidence="5" key="1">
    <citation type="submission" date="2016-10" db="EMBL/GenBank/DDBJ databases">
        <authorList>
            <person name="Varghese N."/>
            <person name="Submissions S."/>
        </authorList>
    </citation>
    <scope>NUCLEOTIDE SEQUENCE [LARGE SCALE GENOMIC DNA]</scope>
    <source>
        <strain evidence="5">DSM 26921</strain>
    </source>
</reference>
<evidence type="ECO:0000256" key="1">
    <source>
        <dbReference type="SAM" id="MobiDB-lite"/>
    </source>
</evidence>
<dbReference type="PROSITE" id="PS51208">
    <property type="entry name" value="AUTOTRANSPORTER"/>
    <property type="match status" value="1"/>
</dbReference>
<sequence length="326" mass="34126">MTNSPISRQVYLALPILFSSLIAPIAASAQGYPTYGRDPRAEALGAIVGSDLKTFRDAIAQRRGQTGQPSVRQDDTSLTGSSSPSWGGISSAWASVDTKRLSGTYSGNSSNLVFGADAIVGNSLIVGLIGGYNRSSVDLPSGQRVKADGFSVGPYFSARLSDSLSLDGFIGFGKPDYNIDGGQFSGEKTFGNLTLTGSIPLQRAQLSPFISVASVREKLPAFTSVLPIVPYGATEIKSFVATIGTNVNYNPIDKGNLTYLPTAGFEIDYVRNDDGFGNVDSFTTPRLSGGVTIISDTGALNLGANIARTSEGTTTVGASAGYYFQF</sequence>
<name>A0A1I6HDI9_9RHOB</name>
<feature type="chain" id="PRO_5011711151" evidence="2">
    <location>
        <begin position="30"/>
        <end position="326"/>
    </location>
</feature>
<dbReference type="SMART" id="SM00869">
    <property type="entry name" value="Autotransporter"/>
    <property type="match status" value="1"/>
</dbReference>
<dbReference type="RefSeq" id="WP_090218030.1">
    <property type="nucleotide sequence ID" value="NZ_FOYO01000001.1"/>
</dbReference>
<dbReference type="Pfam" id="PF03797">
    <property type="entry name" value="Autotransporter"/>
    <property type="match status" value="1"/>
</dbReference>
<feature type="domain" description="Autotransporter" evidence="3">
    <location>
        <begin position="78"/>
        <end position="326"/>
    </location>
</feature>
<proteinExistence type="predicted"/>
<dbReference type="Gene3D" id="2.40.128.130">
    <property type="entry name" value="Autotransporter beta-domain"/>
    <property type="match status" value="1"/>
</dbReference>
<evidence type="ECO:0000313" key="5">
    <source>
        <dbReference type="Proteomes" id="UP000199658"/>
    </source>
</evidence>
<dbReference type="AlphaFoldDB" id="A0A1I6HDI9"/>
<evidence type="ECO:0000256" key="2">
    <source>
        <dbReference type="SAM" id="SignalP"/>
    </source>
</evidence>
<evidence type="ECO:0000313" key="4">
    <source>
        <dbReference type="EMBL" id="SFR52444.1"/>
    </source>
</evidence>
<evidence type="ECO:0000259" key="3">
    <source>
        <dbReference type="PROSITE" id="PS51208"/>
    </source>
</evidence>
<dbReference type="InterPro" id="IPR036709">
    <property type="entry name" value="Autotransporte_beta_dom_sf"/>
</dbReference>